<evidence type="ECO:0000256" key="7">
    <source>
        <dbReference type="SAM" id="Phobius"/>
    </source>
</evidence>
<reference evidence="9 10" key="1">
    <citation type="submission" date="2024-02" db="EMBL/GenBank/DDBJ databases">
        <title>Bifidobacterium honeyensis sp. nov., isolated from the comb honey.</title>
        <authorList>
            <person name="Liu W."/>
            <person name="Li Y."/>
        </authorList>
    </citation>
    <scope>NUCLEOTIDE SEQUENCE [LARGE SCALE GENOMIC DNA]</scope>
    <source>
        <strain evidence="9 10">IMAU50988</strain>
    </source>
</reference>
<feature type="transmembrane region" description="Helical" evidence="7">
    <location>
        <begin position="560"/>
        <end position="585"/>
    </location>
</feature>
<evidence type="ECO:0000256" key="3">
    <source>
        <dbReference type="ARBA" id="ARBA00022692"/>
    </source>
</evidence>
<comment type="caution">
    <text evidence="9">The sequence shown here is derived from an EMBL/GenBank/DDBJ whole genome shotgun (WGS) entry which is preliminary data.</text>
</comment>
<evidence type="ECO:0000313" key="10">
    <source>
        <dbReference type="Proteomes" id="UP001373159"/>
    </source>
</evidence>
<organism evidence="9 10">
    <name type="scientific">Bifidobacterium favimelis</name>
    <dbReference type="NCBI Taxonomy" id="3122979"/>
    <lineage>
        <taxon>Bacteria</taxon>
        <taxon>Bacillati</taxon>
        <taxon>Actinomycetota</taxon>
        <taxon>Actinomycetes</taxon>
        <taxon>Bifidobacteriales</taxon>
        <taxon>Bifidobacteriaceae</taxon>
        <taxon>Bifidobacterium</taxon>
    </lineage>
</organism>
<protein>
    <submittedName>
        <fullName evidence="9">ComEC/Rec2 family competence protein</fullName>
    </submittedName>
</protein>
<keyword evidence="2" id="KW-1003">Cell membrane</keyword>
<feature type="domain" description="ComEC/Rec2-related protein" evidence="8">
    <location>
        <begin position="331"/>
        <end position="583"/>
    </location>
</feature>
<comment type="subcellular location">
    <subcellularLocation>
        <location evidence="1">Cell membrane</location>
        <topology evidence="1">Multi-pass membrane protein</topology>
    </subcellularLocation>
</comment>
<keyword evidence="4 7" id="KW-1133">Transmembrane helix</keyword>
<accession>A0ABU8ZN91</accession>
<name>A0ABU8ZN91_9BIFI</name>
<dbReference type="InterPro" id="IPR052159">
    <property type="entry name" value="Competence_DNA_uptake"/>
</dbReference>
<gene>
    <name evidence="9" type="ORF">V8P97_04395</name>
</gene>
<feature type="transmembrane region" description="Helical" evidence="7">
    <location>
        <begin position="83"/>
        <end position="100"/>
    </location>
</feature>
<sequence length="670" mass="69259">MAGWKRRPPTGRILHGGGAASGLCRGHDMGSGCKEPAGSESGSRDAKMLPAALVAWTAVLLVHTLLAPQFAKGKGGTQTEPTLLPALAVFLLFLLIRSARPGLRCQCILLVCVALLAALGAAGEEVSVIGDPVYRQAVAGPVTVRVQAKATSPMTASERFGWDCRFRARLEDILSGAVRSPSRSAIRVYARGPACSVVQGGRYRLSGRLLRSTFGRDPLWLEVAAGGRGAGTGGGGGQGVEVLEGPSGPERAVEIMRQCFLIVARRLDDQGQVLVPGLTMGVLGQEGVVAGGKIDGFLPCLHGGAGPGGSRDGGQGGIHGLSEGVDPAYAARLKEDFKRSGILHLMAVSGGHFLLVGAMADRLLRALQVGKVWRGLAQACLCLGLASLMYPSDSVVRAALMGLVGALALARGRPNQSLNALSWTVLLVLLLAPGMATSYGFALSSSAVLGITLLADGWGRRMRGFLPTCVIGPLSTSLAAQVATLPVQVLMNPQIPLFSLAANLLVTPFVDLSTMIGLAGLLTAWLWPDLGFVCAWGAGRGTKIMEVCARWLGGGPVSVLAWPSGLAGAGCVILCEAAIWIALIGATRLLRLEDRAGGDPSPTIAGGGEVASDGRTGSWRGSEECGQGYRMPLWVVFSGRVKEAWQSLGAAVFEPACHARGDGGELDGGP</sequence>
<evidence type="ECO:0000313" key="9">
    <source>
        <dbReference type="EMBL" id="MEK0306703.1"/>
    </source>
</evidence>
<dbReference type="InterPro" id="IPR004477">
    <property type="entry name" value="ComEC_N"/>
</dbReference>
<dbReference type="PANTHER" id="PTHR30619:SF7">
    <property type="entry name" value="BETA-LACTAMASE DOMAIN PROTEIN"/>
    <property type="match status" value="1"/>
</dbReference>
<keyword evidence="5 7" id="KW-0472">Membrane</keyword>
<evidence type="ECO:0000256" key="1">
    <source>
        <dbReference type="ARBA" id="ARBA00004651"/>
    </source>
</evidence>
<evidence type="ECO:0000256" key="5">
    <source>
        <dbReference type="ARBA" id="ARBA00023136"/>
    </source>
</evidence>
<feature type="region of interest" description="Disordered" evidence="6">
    <location>
        <begin position="600"/>
        <end position="623"/>
    </location>
</feature>
<keyword evidence="10" id="KW-1185">Reference proteome</keyword>
<keyword evidence="3 7" id="KW-0812">Transmembrane</keyword>
<feature type="transmembrane region" description="Helical" evidence="7">
    <location>
        <begin position="424"/>
        <end position="453"/>
    </location>
</feature>
<feature type="transmembrane region" description="Helical" evidence="7">
    <location>
        <begin position="395"/>
        <end position="412"/>
    </location>
</feature>
<dbReference type="PANTHER" id="PTHR30619">
    <property type="entry name" value="DNA INTERNALIZATION/COMPETENCE PROTEIN COMEC/REC2"/>
    <property type="match status" value="1"/>
</dbReference>
<dbReference type="Proteomes" id="UP001373159">
    <property type="component" value="Unassembled WGS sequence"/>
</dbReference>
<dbReference type="Pfam" id="PF03772">
    <property type="entry name" value="Competence"/>
    <property type="match status" value="1"/>
</dbReference>
<evidence type="ECO:0000256" key="4">
    <source>
        <dbReference type="ARBA" id="ARBA00022989"/>
    </source>
</evidence>
<dbReference type="EMBL" id="JBANBB010000001">
    <property type="protein sequence ID" value="MEK0306703.1"/>
    <property type="molecule type" value="Genomic_DNA"/>
</dbReference>
<dbReference type="NCBIfam" id="TIGR00360">
    <property type="entry name" value="ComEC_N-term"/>
    <property type="match status" value="1"/>
</dbReference>
<feature type="transmembrane region" description="Helical" evidence="7">
    <location>
        <begin position="497"/>
        <end position="527"/>
    </location>
</feature>
<evidence type="ECO:0000256" key="6">
    <source>
        <dbReference type="SAM" id="MobiDB-lite"/>
    </source>
</evidence>
<feature type="transmembrane region" description="Helical" evidence="7">
    <location>
        <begin position="49"/>
        <end position="71"/>
    </location>
</feature>
<evidence type="ECO:0000259" key="8">
    <source>
        <dbReference type="Pfam" id="PF03772"/>
    </source>
</evidence>
<evidence type="ECO:0000256" key="2">
    <source>
        <dbReference type="ARBA" id="ARBA00022475"/>
    </source>
</evidence>
<feature type="transmembrane region" description="Helical" evidence="7">
    <location>
        <begin position="341"/>
        <end position="360"/>
    </location>
</feature>
<proteinExistence type="predicted"/>